<gene>
    <name evidence="2" type="ORF">EOD43_06085</name>
</gene>
<dbReference type="EMBL" id="SACN01000001">
    <property type="protein sequence ID" value="RVT93443.1"/>
    <property type="molecule type" value="Genomic_DNA"/>
</dbReference>
<proteinExistence type="predicted"/>
<keyword evidence="1" id="KW-0812">Transmembrane</keyword>
<organism evidence="2 3">
    <name type="scientific">Sphingomonas crocodyli</name>
    <dbReference type="NCBI Taxonomy" id="1979270"/>
    <lineage>
        <taxon>Bacteria</taxon>
        <taxon>Pseudomonadati</taxon>
        <taxon>Pseudomonadota</taxon>
        <taxon>Alphaproteobacteria</taxon>
        <taxon>Sphingomonadales</taxon>
        <taxon>Sphingomonadaceae</taxon>
        <taxon>Sphingomonas</taxon>
    </lineage>
</organism>
<reference evidence="2 3" key="1">
    <citation type="submission" date="2019-01" db="EMBL/GenBank/DDBJ databases">
        <authorList>
            <person name="Chen W.-M."/>
        </authorList>
    </citation>
    <scope>NUCLEOTIDE SEQUENCE [LARGE SCALE GENOMIC DNA]</scope>
    <source>
        <strain evidence="2 3">CCP-7</strain>
    </source>
</reference>
<evidence type="ECO:0000313" key="3">
    <source>
        <dbReference type="Proteomes" id="UP000282971"/>
    </source>
</evidence>
<name>A0A437M773_9SPHN</name>
<feature type="transmembrane region" description="Helical" evidence="1">
    <location>
        <begin position="101"/>
        <end position="125"/>
    </location>
</feature>
<protein>
    <submittedName>
        <fullName evidence="2">Uncharacterized protein</fullName>
    </submittedName>
</protein>
<keyword evidence="1" id="KW-1133">Transmembrane helix</keyword>
<comment type="caution">
    <text evidence="2">The sequence shown here is derived from an EMBL/GenBank/DDBJ whole genome shotgun (WGS) entry which is preliminary data.</text>
</comment>
<sequence>MQVVIASLVNLRNPSQMLTRKISIIALGWLFLCANENSSTQAGQSSASSARGTSEATFTRFASYSSDPCYSAKTPETAAFCAQWKAADAAKSSADASWWTVYFAGLGIVLGAITMAAAIAAAYFAKKAAYENKRSADAAHEANRPWLDVDIKLHGVSVNYDCKGYCLQLEINPLNSGATPATDVREYVQCIFYDHMYETVGPSLDLSVRDNALQNCAAAVAEKIRGAGEAGPTVFPARDQPLFSETFVPWDFSSGYPSDIAWLIVGLRYSFPEGSGETIKVFSVRSFGFPDHSGFECMGTKPFATVKVDPAVSCWPRHGHVN</sequence>
<dbReference type="RefSeq" id="WP_127742057.1">
    <property type="nucleotide sequence ID" value="NZ_SACN01000001.1"/>
</dbReference>
<keyword evidence="3" id="KW-1185">Reference proteome</keyword>
<accession>A0A437M773</accession>
<dbReference type="AlphaFoldDB" id="A0A437M773"/>
<dbReference type="Proteomes" id="UP000282971">
    <property type="component" value="Unassembled WGS sequence"/>
</dbReference>
<evidence type="ECO:0000256" key="1">
    <source>
        <dbReference type="SAM" id="Phobius"/>
    </source>
</evidence>
<keyword evidence="1" id="KW-0472">Membrane</keyword>
<evidence type="ECO:0000313" key="2">
    <source>
        <dbReference type="EMBL" id="RVT93443.1"/>
    </source>
</evidence>